<protein>
    <submittedName>
        <fullName evidence="2">Uncharacterized protein</fullName>
    </submittedName>
</protein>
<feature type="compositionally biased region" description="Low complexity" evidence="1">
    <location>
        <begin position="1645"/>
        <end position="1655"/>
    </location>
</feature>
<dbReference type="EMBL" id="CYKH01000384">
    <property type="protein sequence ID" value="CUF69144.1"/>
    <property type="molecule type" value="Genomic_DNA"/>
</dbReference>
<feature type="compositionally biased region" description="Low complexity" evidence="1">
    <location>
        <begin position="816"/>
        <end position="827"/>
    </location>
</feature>
<feature type="region of interest" description="Disordered" evidence="1">
    <location>
        <begin position="724"/>
        <end position="841"/>
    </location>
</feature>
<feature type="region of interest" description="Disordered" evidence="1">
    <location>
        <begin position="1441"/>
        <end position="1480"/>
    </location>
</feature>
<feature type="region of interest" description="Disordered" evidence="1">
    <location>
        <begin position="1618"/>
        <end position="1657"/>
    </location>
</feature>
<feature type="compositionally biased region" description="Polar residues" evidence="1">
    <location>
        <begin position="21"/>
        <end position="32"/>
    </location>
</feature>
<feature type="compositionally biased region" description="Basic and acidic residues" evidence="1">
    <location>
        <begin position="737"/>
        <end position="751"/>
    </location>
</feature>
<sequence>MLAANAAAAFSYFLGTTSSNTQRQELNESSGPEGNVDLNNGGAATGGNALASGGDGSAAAPASNIGNKMHRSQQPVYFSGVSADDADPVFSYCLSTSHPDSVLRRNGIVRQEGVYKNHHVYFNAKSCLWHRVDNDEPMPQAMPYFVADRFDKGPSGVIQIYGTDGVLEHDDITQVLESLKASHGGGTGGAAGKVSTPVGANPFTTPPPAGNGGDGVFPTAATSGQQQQQQQSNAMALYDKRVCTKTTMCTLTPKVASGTELTTTNRCLKRCRTLLPIGLIKALAASFKSTVPMVFLSTTISLKCWRVLKASHGGGTTGGAAGKVSTPVGANPFTTPPPAGNGGDGVFPTAATSGQQQQQQQSNAMIAQHRENLRLMERYHRTLVHSVGGEQHHDSSAEGFGGGHQQVNKVHQKRYVQQYLSRAIPEAARSANAVIILTRGNSLVAEQVSNGIASLQRNTRVNIAASTNIVDALAVTPFRPEIDPLHRGLTHHVVLRRSTVSRLPPAPENLNNVPPCLGWVYFDTKAPKRHISSHHASPSPSTSRRKPKSSLRRVSLQRPGGMMIHEGDEAAPIGGLNLLNTNTHYISVNIGATRAESVIVGESFDAASTMQSTNQQLNAAARPLPPDAQNQSNSDNDELDTEDGGAYASHSSKTCVFCGELAEWHAPYPVLRAERESSQKRLNEFTSFIAAKFASQKMIRNYHERHDHQQHGSDREMEDIDRSRYHPAGHSEPPAFLRDRSPEHDPNHVESPEATAHNKRTVRHTIDIPVGSGGEINRSETPTPSYQYSSTKQRDGAIGTPPPRNLTDVVHHSDRQQPSSSTPQSCSRGKEAHGSLISEEPDAFETDQYVGRLVDQLAVGCRQELLIPGRRSSKTKVSFADMFLFRRRNAPLAPDRNQIPVVVILIGGEPHAAKRYITQCIARRYTILIVEGSGGYADYLGQMKRRIEGAFPFEGRDGILRYSTALDPLTAEILSCFDLVKFIRPGSKNEELTREIDGALKGEGVLSGVWKLYARVQSNAKYQARLFALANIFQMLLSLFVTFLTALQTYLLLQMVRNGESVPATFPSPADYRGSWFLWKWTAMQWSIIIIPISIAALQAFSSKADYGAKWIALRTMSHRLLSEIYQYRTSSLLYHEGEIERHRQEGSSEAKVGGGGLGSNTSGGGEGAAGEGGQSGGGGGGKSSGSGAGGGSNRIATTALTYKSRDDLLQLRAAELDRQTQEGACKQLNLFDDVKAVPPKNILEVDDGFSALTPDQYVRVRLRRMADVYERDALFFTQLLQWCQNGITLANGFGTGLAAIAAMSAYACAGWRMYTNVMHCSSRNFFSGAKMALRLQMALGRASLAIAAFTDGTIQAWLAFTTAFVATLLRVLEGFRLEFQMRKKVQTSRTLLGINAWWGSLRERADNRQNRNWLVEQVETAILDEVDAWAQQFGQALEMMKKGGGTGGGGDDDEGGEGGDKPGGGGKDDGDGEDRSDAPATLKGLELSELSVASLRRVLTDPTAPPKLKEQTLLKLKNLRSKLVEGNGGAAMTSRARREEELRNLCAVAGQDESTMIEGRNQRGEAVSITSTLEFPSLEQSSILPDFIENVLRSRPLDFTQAMKEVIVLRRGTMTGTISAHDDEGEDSMAANRRGSVSRRRSSARSSSSNNGAADFSSAQDGIVAASQISYCDCMMALRTMEELAGAPEDMSHRHNLELCKRMVASQLIGGLTSAVDRFKLRELCAEGTTVDDLVAQFCSLALTPNVVKFSLSALLQLIRDPILRNNLAVLPDCESFFHRLVQGCLDTFSSNSFPFAVYQRLCEMIAEIDVDLIMSDTSSGVALARSVETLFQYGIRPWVLQKADLVVAFPESMRSVIEQRSHYQLASYLDQALLSKPSLISVDHLINRFGSVVFPASFLQFLRSKREHQVIFASIVESLSQADILTKSMHHLIRLIDISFSTTTNAAASQQQQLAGGVNAAAVGGGGGVNHNNGTHNNSSNNGTGGGDSKLVHDMKERLEKLPLSSLRLAFSILQTIHSNTYGASIVDRTCDSIVDFSLREILNYENVVRLVMKLPELKAYNLHKCCHAKKAEILKIFGS</sequence>
<dbReference type="Proteomes" id="UP000051952">
    <property type="component" value="Unassembled WGS sequence"/>
</dbReference>
<feature type="region of interest" description="Disordered" evidence="1">
    <location>
        <begin position="1144"/>
        <end position="1192"/>
    </location>
</feature>
<feature type="non-terminal residue" evidence="2">
    <location>
        <position position="2082"/>
    </location>
</feature>
<proteinExistence type="predicted"/>
<feature type="compositionally biased region" description="Polar residues" evidence="1">
    <location>
        <begin position="779"/>
        <end position="791"/>
    </location>
</feature>
<feature type="region of interest" description="Disordered" evidence="1">
    <location>
        <begin position="199"/>
        <end position="231"/>
    </location>
</feature>
<reference evidence="3" key="1">
    <citation type="submission" date="2015-09" db="EMBL/GenBank/DDBJ databases">
        <authorList>
            <consortium name="Pathogen Informatics"/>
        </authorList>
    </citation>
    <scope>NUCLEOTIDE SEQUENCE [LARGE SCALE GENOMIC DNA]</scope>
    <source>
        <strain evidence="3">Lake Konstanz</strain>
    </source>
</reference>
<name>A0A0S4IT29_BODSA</name>
<feature type="region of interest" description="Disordered" evidence="1">
    <location>
        <begin position="530"/>
        <end position="560"/>
    </location>
</feature>
<keyword evidence="3" id="KW-1185">Reference proteome</keyword>
<dbReference type="VEuPathDB" id="TriTrypDB:BSAL_34530"/>
<evidence type="ECO:0000313" key="3">
    <source>
        <dbReference type="Proteomes" id="UP000051952"/>
    </source>
</evidence>
<gene>
    <name evidence="2" type="ORF">BSAL_64905</name>
</gene>
<feature type="region of interest" description="Disordered" evidence="1">
    <location>
        <begin position="1970"/>
        <end position="1993"/>
    </location>
</feature>
<evidence type="ECO:0000313" key="2">
    <source>
        <dbReference type="EMBL" id="CUF69144.1"/>
    </source>
</evidence>
<feature type="compositionally biased region" description="Low complexity" evidence="1">
    <location>
        <begin position="39"/>
        <end position="63"/>
    </location>
</feature>
<feature type="compositionally biased region" description="Basic and acidic residues" evidence="1">
    <location>
        <begin position="1467"/>
        <end position="1478"/>
    </location>
</feature>
<feature type="compositionally biased region" description="Gly residues" evidence="1">
    <location>
        <begin position="1153"/>
        <end position="1192"/>
    </location>
</feature>
<evidence type="ECO:0000256" key="1">
    <source>
        <dbReference type="SAM" id="MobiDB-lite"/>
    </source>
</evidence>
<feature type="region of interest" description="Disordered" evidence="1">
    <location>
        <begin position="21"/>
        <end position="65"/>
    </location>
</feature>
<accession>A0A0S4IT29</accession>
<organism evidence="2 3">
    <name type="scientific">Bodo saltans</name>
    <name type="common">Flagellated protozoan</name>
    <dbReference type="NCBI Taxonomy" id="75058"/>
    <lineage>
        <taxon>Eukaryota</taxon>
        <taxon>Discoba</taxon>
        <taxon>Euglenozoa</taxon>
        <taxon>Kinetoplastea</taxon>
        <taxon>Metakinetoplastina</taxon>
        <taxon>Eubodonida</taxon>
        <taxon>Bodonidae</taxon>
        <taxon>Bodo</taxon>
    </lineage>
</organism>
<feature type="region of interest" description="Disordered" evidence="1">
    <location>
        <begin position="622"/>
        <end position="646"/>
    </location>
</feature>
<feature type="compositionally biased region" description="Low complexity" evidence="1">
    <location>
        <begin position="1972"/>
        <end position="1984"/>
    </location>
</feature>